<dbReference type="GO" id="GO:0016758">
    <property type="term" value="F:hexosyltransferase activity"/>
    <property type="evidence" value="ECO:0007669"/>
    <property type="project" value="InterPro"/>
</dbReference>
<feature type="transmembrane region" description="Helical" evidence="8">
    <location>
        <begin position="331"/>
        <end position="354"/>
    </location>
</feature>
<keyword evidence="4 8" id="KW-0812">Transmembrane</keyword>
<evidence type="ECO:0000256" key="7">
    <source>
        <dbReference type="ARBA" id="ARBA00024033"/>
    </source>
</evidence>
<dbReference type="Proteomes" id="UP000336646">
    <property type="component" value="Unassembled WGS sequence"/>
</dbReference>
<feature type="transmembrane region" description="Helical" evidence="8">
    <location>
        <begin position="28"/>
        <end position="47"/>
    </location>
</feature>
<evidence type="ECO:0000256" key="4">
    <source>
        <dbReference type="ARBA" id="ARBA00022692"/>
    </source>
</evidence>
<accession>A0A6C1TZ76</accession>
<keyword evidence="2" id="KW-1003">Cell membrane</keyword>
<evidence type="ECO:0000256" key="6">
    <source>
        <dbReference type="ARBA" id="ARBA00023136"/>
    </source>
</evidence>
<name>A0A6C1TZ76_9CORY</name>
<dbReference type="GO" id="GO:0005886">
    <property type="term" value="C:plasma membrane"/>
    <property type="evidence" value="ECO:0007669"/>
    <property type="project" value="UniProtKB-SubCell"/>
</dbReference>
<gene>
    <name evidence="9" type="ORF">EKI59_05855</name>
</gene>
<feature type="transmembrane region" description="Helical" evidence="8">
    <location>
        <begin position="183"/>
        <end position="207"/>
    </location>
</feature>
<feature type="transmembrane region" description="Helical" evidence="8">
    <location>
        <begin position="273"/>
        <end position="293"/>
    </location>
</feature>
<feature type="transmembrane region" description="Helical" evidence="8">
    <location>
        <begin position="157"/>
        <end position="177"/>
    </location>
</feature>
<feature type="transmembrane region" description="Helical" evidence="8">
    <location>
        <begin position="299"/>
        <end position="319"/>
    </location>
</feature>
<evidence type="ECO:0000256" key="2">
    <source>
        <dbReference type="ARBA" id="ARBA00022475"/>
    </source>
</evidence>
<dbReference type="Pfam" id="PF09594">
    <property type="entry name" value="GT87"/>
    <property type="match status" value="1"/>
</dbReference>
<dbReference type="InterPro" id="IPR018584">
    <property type="entry name" value="GT87"/>
</dbReference>
<keyword evidence="3" id="KW-0808">Transferase</keyword>
<organism evidence="9 10">
    <name type="scientific">Corynebacterium sanguinis</name>
    <dbReference type="NCBI Taxonomy" id="2594913"/>
    <lineage>
        <taxon>Bacteria</taxon>
        <taxon>Bacillati</taxon>
        <taxon>Actinomycetota</taxon>
        <taxon>Actinomycetes</taxon>
        <taxon>Mycobacteriales</taxon>
        <taxon>Corynebacteriaceae</taxon>
        <taxon>Corynebacterium</taxon>
    </lineage>
</organism>
<evidence type="ECO:0000313" key="10">
    <source>
        <dbReference type="Proteomes" id="UP000336646"/>
    </source>
</evidence>
<feature type="transmembrane region" description="Helical" evidence="8">
    <location>
        <begin position="214"/>
        <end position="232"/>
    </location>
</feature>
<feature type="transmembrane region" description="Helical" evidence="8">
    <location>
        <begin position="244"/>
        <end position="266"/>
    </location>
</feature>
<protein>
    <submittedName>
        <fullName evidence="9">DUF2029 domain-containing protein</fullName>
    </submittedName>
</protein>
<proteinExistence type="inferred from homology"/>
<comment type="similarity">
    <text evidence="7">Belongs to the glycosyltransferase 87 family.</text>
</comment>
<evidence type="ECO:0000256" key="8">
    <source>
        <dbReference type="SAM" id="Phobius"/>
    </source>
</evidence>
<evidence type="ECO:0000256" key="1">
    <source>
        <dbReference type="ARBA" id="ARBA00004651"/>
    </source>
</evidence>
<dbReference type="EMBL" id="RXIR01000010">
    <property type="protein sequence ID" value="TVS28718.1"/>
    <property type="molecule type" value="Genomic_DNA"/>
</dbReference>
<evidence type="ECO:0000256" key="5">
    <source>
        <dbReference type="ARBA" id="ARBA00022989"/>
    </source>
</evidence>
<reference evidence="9 10" key="1">
    <citation type="submission" date="2018-12" db="EMBL/GenBank/DDBJ databases">
        <title>Corynebacterium sanguinis sp. nov., a clinically-associated and environmental corynebacterium.</title>
        <authorList>
            <person name="Gonzales-Siles L."/>
            <person name="Jaen-Luchoro D."/>
            <person name="Cardew S."/>
            <person name="Inganas E."/>
            <person name="Ohlen M."/>
            <person name="Jensie-Markopolous S."/>
            <person name="Pinyeiro-Iglesias B."/>
            <person name="Molin K."/>
            <person name="Skovbjerg S."/>
            <person name="Svensson-Stadler L."/>
            <person name="Funke G."/>
            <person name="Moore E.R.B."/>
        </authorList>
    </citation>
    <scope>NUCLEOTIDE SEQUENCE [LARGE SCALE GENOMIC DNA]</scope>
    <source>
        <strain evidence="9 10">58734</strain>
    </source>
</reference>
<evidence type="ECO:0000313" key="9">
    <source>
        <dbReference type="EMBL" id="TVS28718.1"/>
    </source>
</evidence>
<feature type="transmembrane region" description="Helical" evidence="8">
    <location>
        <begin position="107"/>
        <end position="127"/>
    </location>
</feature>
<sequence>MMGMKLAPLESVWTQDAPRHSAAPPRTIANYVAWPIALLIVIHRVFVSAWTGALTDDFTTVWSAAKRFVDRVPVYNETYHHVDPHYLYNPGATLLLSPLGLAPSIDVARPLFILANAAAIIIALAWLTRRSGFALSHPVFPFLIAAAFLTESVTNTLVFSNINGVLLLALVAFLDWFVRGHSWAAGLVLGFAIVIKPMFAPLLVLPLMRLDFKAPLAAVAVPVVLNLIAWPLTPGASDYVDKVMPYLGITRDYANASLAGFAAYYGMPNCLHALLFLLIAAAVAVAIIGLARFRYSDAWMWAATSSGVLISGVCLLSSLGQAYYSMMLLPAILTVLRPLSPMHVAPVWVGIVIFYSPLQWAESNFPDLGANLDIVLVTIAWSIFIVSIAAWVVSVSTTAKEKANEPEQLPRLGRGAMARQA</sequence>
<dbReference type="AlphaFoldDB" id="A0A6C1TZ76"/>
<dbReference type="OrthoDB" id="5175994at2"/>
<keyword evidence="6 8" id="KW-0472">Membrane</keyword>
<keyword evidence="5 8" id="KW-1133">Transmembrane helix</keyword>
<comment type="subcellular location">
    <subcellularLocation>
        <location evidence="1">Cell membrane</location>
        <topology evidence="1">Multi-pass membrane protein</topology>
    </subcellularLocation>
</comment>
<feature type="transmembrane region" description="Helical" evidence="8">
    <location>
        <begin position="374"/>
        <end position="393"/>
    </location>
</feature>
<comment type="caution">
    <text evidence="9">The sequence shown here is derived from an EMBL/GenBank/DDBJ whole genome shotgun (WGS) entry which is preliminary data.</text>
</comment>
<evidence type="ECO:0000256" key="3">
    <source>
        <dbReference type="ARBA" id="ARBA00022679"/>
    </source>
</evidence>